<accession>A0A2U8FNK8</accession>
<dbReference type="InterPro" id="IPR018763">
    <property type="entry name" value="DUF2334"/>
</dbReference>
<evidence type="ECO:0000313" key="2">
    <source>
        <dbReference type="Proteomes" id="UP000244892"/>
    </source>
</evidence>
<organism evidence="1 2">
    <name type="scientific">Aquabacterium olei</name>
    <dbReference type="NCBI Taxonomy" id="1296669"/>
    <lineage>
        <taxon>Bacteria</taxon>
        <taxon>Pseudomonadati</taxon>
        <taxon>Pseudomonadota</taxon>
        <taxon>Betaproteobacteria</taxon>
        <taxon>Burkholderiales</taxon>
        <taxon>Aquabacterium</taxon>
    </lineage>
</organism>
<sequence>MNLLHPPAPGRPMLSVTIHDVAPSTWPACERVMDAVRAVADVPMTLLVVPRYHLRPSNHAFEQRLEALQAQGHELALHGYSHLDDGEPANWVDHVRRRWYTAGEGEFSALSQDEALRRLHAGARWFARRGWPLHGFVAPAWLMSRGTWQALDQLPLSYTATLRAVYSLPQAQRITSACLAFSTRTAWRRAVSLPRNAWVAARWHAQPLVRFELHPHDADHRLIRQCWSGRLRALLAEREARTVHAAVATLRQHGRNEPAWGARP</sequence>
<protein>
    <submittedName>
        <fullName evidence="1">DUF2334 domain-containing protein</fullName>
    </submittedName>
</protein>
<dbReference type="GO" id="GO:0005975">
    <property type="term" value="P:carbohydrate metabolic process"/>
    <property type="evidence" value="ECO:0007669"/>
    <property type="project" value="InterPro"/>
</dbReference>
<keyword evidence="2" id="KW-1185">Reference proteome</keyword>
<dbReference type="Gene3D" id="3.20.20.370">
    <property type="entry name" value="Glycoside hydrolase/deacetylase"/>
    <property type="match status" value="1"/>
</dbReference>
<dbReference type="Pfam" id="PF10096">
    <property type="entry name" value="DUF2334"/>
    <property type="match status" value="1"/>
</dbReference>
<dbReference type="CDD" id="cd11374">
    <property type="entry name" value="CE4_u10"/>
    <property type="match status" value="1"/>
</dbReference>
<proteinExistence type="predicted"/>
<name>A0A2U8FNK8_9BURK</name>
<reference evidence="1 2" key="1">
    <citation type="submission" date="2018-05" db="EMBL/GenBank/DDBJ databases">
        <title>complete genome sequence of Aquabacterium olei NBRC 110486.</title>
        <authorList>
            <person name="Tang B."/>
            <person name="Chang J."/>
            <person name="Zhang L."/>
            <person name="Yang H."/>
        </authorList>
    </citation>
    <scope>NUCLEOTIDE SEQUENCE [LARGE SCALE GENOMIC DNA]</scope>
    <source>
        <strain evidence="1 2">NBRC 110486</strain>
    </source>
</reference>
<dbReference type="Proteomes" id="UP000244892">
    <property type="component" value="Chromosome"/>
</dbReference>
<gene>
    <name evidence="1" type="ORF">DEH84_03830</name>
</gene>
<dbReference type="RefSeq" id="WP_109034913.1">
    <property type="nucleotide sequence ID" value="NZ_CP029210.1"/>
</dbReference>
<dbReference type="InterPro" id="IPR011330">
    <property type="entry name" value="Glyco_hydro/deAcase_b/a-brl"/>
</dbReference>
<evidence type="ECO:0000313" key="1">
    <source>
        <dbReference type="EMBL" id="AWI52641.1"/>
    </source>
</evidence>
<dbReference type="SUPFAM" id="SSF88713">
    <property type="entry name" value="Glycoside hydrolase/deacetylase"/>
    <property type="match status" value="1"/>
</dbReference>
<dbReference type="AlphaFoldDB" id="A0A2U8FNK8"/>
<dbReference type="OrthoDB" id="9793440at2"/>
<dbReference type="KEGG" id="aon:DEH84_03830"/>
<dbReference type="EMBL" id="CP029210">
    <property type="protein sequence ID" value="AWI52641.1"/>
    <property type="molecule type" value="Genomic_DNA"/>
</dbReference>